<dbReference type="Pfam" id="PF00106">
    <property type="entry name" value="adh_short"/>
    <property type="match status" value="1"/>
</dbReference>
<evidence type="ECO:0000256" key="3">
    <source>
        <dbReference type="RuleBase" id="RU000363"/>
    </source>
</evidence>
<dbReference type="AlphaFoldDB" id="A0A9X2BHW8"/>
<dbReference type="PRINTS" id="PR00080">
    <property type="entry name" value="SDRFAMILY"/>
</dbReference>
<dbReference type="InterPro" id="IPR002347">
    <property type="entry name" value="SDR_fam"/>
</dbReference>
<name>A0A9X2BHW8_9VIBR</name>
<protein>
    <submittedName>
        <fullName evidence="4">SDR family oxidoreductase</fullName>
    </submittedName>
</protein>
<proteinExistence type="inferred from homology"/>
<evidence type="ECO:0000313" key="5">
    <source>
        <dbReference type="Proteomes" id="UP001139559"/>
    </source>
</evidence>
<dbReference type="EMBL" id="JAJHVV010000005">
    <property type="protein sequence ID" value="MCK6263465.1"/>
    <property type="molecule type" value="Genomic_DNA"/>
</dbReference>
<sequence>MSQKNILLIGASSGIGHDLAIKLLDQNHTVFCASRRLEKMRNLEVLGAKIFSVDVTDEEQVNRLVENMIEQVGHIDIVYANAGFAIAGPVEETSIEKVHSQFDTNVYGAARIARAVLPYMREKEQGRIIFTTSIAGRVSTSMNAWYSASKHALNGMVKALAQEVQGFGIHVSTIEPGCVQTEFDSIQLADMKTTTELEAYDSIVKKSHHFLQNAYNSGSTPESTVNNMLKAGFDNKPKLSYQTTLDSKLMFWVQKLIGEQTFGRLILKIIQRNPA</sequence>
<dbReference type="RefSeq" id="WP_248008552.1">
    <property type="nucleotide sequence ID" value="NZ_JAJHVV010000005.1"/>
</dbReference>
<dbReference type="PANTHER" id="PTHR43976">
    <property type="entry name" value="SHORT CHAIN DEHYDROGENASE"/>
    <property type="match status" value="1"/>
</dbReference>
<reference evidence="4" key="1">
    <citation type="submission" date="2021-11" db="EMBL/GenBank/DDBJ databases">
        <title>Vibrio ZSDE26 sp. nov. and Vibrio ZSDZ34 sp. nov., isolated from coastal seawater in Qingdao.</title>
        <authorList>
            <person name="Zhang P."/>
        </authorList>
    </citation>
    <scope>NUCLEOTIDE SEQUENCE</scope>
    <source>
        <strain evidence="4">ZSDE26</strain>
    </source>
</reference>
<dbReference type="InterPro" id="IPR036291">
    <property type="entry name" value="NAD(P)-bd_dom_sf"/>
</dbReference>
<dbReference type="Proteomes" id="UP001139559">
    <property type="component" value="Unassembled WGS sequence"/>
</dbReference>
<dbReference type="InterPro" id="IPR020904">
    <property type="entry name" value="Sc_DH/Rdtase_CS"/>
</dbReference>
<dbReference type="Gene3D" id="3.40.50.720">
    <property type="entry name" value="NAD(P)-binding Rossmann-like Domain"/>
    <property type="match status" value="1"/>
</dbReference>
<dbReference type="CDD" id="cd05374">
    <property type="entry name" value="17beta-HSD-like_SDR_c"/>
    <property type="match status" value="1"/>
</dbReference>
<keyword evidence="5" id="KW-1185">Reference proteome</keyword>
<accession>A0A9X2BHW8</accession>
<comment type="caution">
    <text evidence="4">The sequence shown here is derived from an EMBL/GenBank/DDBJ whole genome shotgun (WGS) entry which is preliminary data.</text>
</comment>
<dbReference type="PANTHER" id="PTHR43976:SF16">
    <property type="entry name" value="SHORT-CHAIN DEHYDROGENASE_REDUCTASE FAMILY PROTEIN"/>
    <property type="match status" value="1"/>
</dbReference>
<dbReference type="SUPFAM" id="SSF51735">
    <property type="entry name" value="NAD(P)-binding Rossmann-fold domains"/>
    <property type="match status" value="1"/>
</dbReference>
<evidence type="ECO:0000313" key="4">
    <source>
        <dbReference type="EMBL" id="MCK6263465.1"/>
    </source>
</evidence>
<gene>
    <name evidence="4" type="ORF">KP803_09285</name>
</gene>
<evidence type="ECO:0000256" key="1">
    <source>
        <dbReference type="ARBA" id="ARBA00006484"/>
    </source>
</evidence>
<comment type="similarity">
    <text evidence="1 3">Belongs to the short-chain dehydrogenases/reductases (SDR) family.</text>
</comment>
<dbReference type="PROSITE" id="PS00061">
    <property type="entry name" value="ADH_SHORT"/>
    <property type="match status" value="1"/>
</dbReference>
<organism evidence="4 5">
    <name type="scientific">Vibrio amylolyticus</name>
    <dbReference type="NCBI Taxonomy" id="2847292"/>
    <lineage>
        <taxon>Bacteria</taxon>
        <taxon>Pseudomonadati</taxon>
        <taxon>Pseudomonadota</taxon>
        <taxon>Gammaproteobacteria</taxon>
        <taxon>Vibrionales</taxon>
        <taxon>Vibrionaceae</taxon>
        <taxon>Vibrio</taxon>
    </lineage>
</organism>
<dbReference type="InterPro" id="IPR051911">
    <property type="entry name" value="SDR_oxidoreductase"/>
</dbReference>
<dbReference type="GO" id="GO:0016491">
    <property type="term" value="F:oxidoreductase activity"/>
    <property type="evidence" value="ECO:0007669"/>
    <property type="project" value="UniProtKB-KW"/>
</dbReference>
<keyword evidence="2" id="KW-0560">Oxidoreductase</keyword>
<dbReference type="PRINTS" id="PR00081">
    <property type="entry name" value="GDHRDH"/>
</dbReference>
<evidence type="ECO:0000256" key="2">
    <source>
        <dbReference type="ARBA" id="ARBA00023002"/>
    </source>
</evidence>